<reference evidence="8" key="1">
    <citation type="submission" date="2020-07" db="EMBL/GenBank/DDBJ databases">
        <title>Huge and variable diversity of episymbiotic CPR bacteria and DPANN archaea in groundwater ecosystems.</title>
        <authorList>
            <person name="He C.Y."/>
            <person name="Keren R."/>
            <person name="Whittaker M."/>
            <person name="Farag I.F."/>
            <person name="Doudna J."/>
            <person name="Cate J.H.D."/>
            <person name="Banfield J.F."/>
        </authorList>
    </citation>
    <scope>NUCLEOTIDE SEQUENCE</scope>
    <source>
        <strain evidence="8">NC_groundwater_1860_Pr3_B-0.1um_51_7</strain>
    </source>
</reference>
<dbReference type="Gene3D" id="1.20.1600.10">
    <property type="entry name" value="Outer membrane efflux proteins (OEP)"/>
    <property type="match status" value="1"/>
</dbReference>
<dbReference type="GO" id="GO:0009279">
    <property type="term" value="C:cell outer membrane"/>
    <property type="evidence" value="ECO:0007669"/>
    <property type="project" value="UniProtKB-SubCell"/>
</dbReference>
<dbReference type="GO" id="GO:1990281">
    <property type="term" value="C:efflux pump complex"/>
    <property type="evidence" value="ECO:0007669"/>
    <property type="project" value="TreeGrafter"/>
</dbReference>
<dbReference type="InterPro" id="IPR003423">
    <property type="entry name" value="OMP_efflux"/>
</dbReference>
<comment type="similarity">
    <text evidence="2">Belongs to the outer membrane factor (OMF) (TC 1.B.17) family.</text>
</comment>
<accession>A0A9D6YVT9</accession>
<dbReference type="PANTHER" id="PTHR30026:SF20">
    <property type="entry name" value="OUTER MEMBRANE PROTEIN TOLC"/>
    <property type="match status" value="1"/>
</dbReference>
<dbReference type="SUPFAM" id="SSF56954">
    <property type="entry name" value="Outer membrane efflux proteins (OEP)"/>
    <property type="match status" value="1"/>
</dbReference>
<evidence type="ECO:0000256" key="4">
    <source>
        <dbReference type="ARBA" id="ARBA00022452"/>
    </source>
</evidence>
<evidence type="ECO:0000313" key="9">
    <source>
        <dbReference type="Proteomes" id="UP000808761"/>
    </source>
</evidence>
<dbReference type="GO" id="GO:0015288">
    <property type="term" value="F:porin activity"/>
    <property type="evidence" value="ECO:0007669"/>
    <property type="project" value="TreeGrafter"/>
</dbReference>
<dbReference type="AlphaFoldDB" id="A0A9D6YVT9"/>
<evidence type="ECO:0000313" key="8">
    <source>
        <dbReference type="EMBL" id="MBI5078603.1"/>
    </source>
</evidence>
<comment type="caution">
    <text evidence="8">The sequence shown here is derived from an EMBL/GenBank/DDBJ whole genome shotgun (WGS) entry which is preliminary data.</text>
</comment>
<protein>
    <submittedName>
        <fullName evidence="8">TolC family protein</fullName>
    </submittedName>
</protein>
<dbReference type="Pfam" id="PF02321">
    <property type="entry name" value="OEP"/>
    <property type="match status" value="1"/>
</dbReference>
<organism evidence="8 9">
    <name type="scientific">Candidatus Saganbacteria bacterium</name>
    <dbReference type="NCBI Taxonomy" id="2575572"/>
    <lineage>
        <taxon>Bacteria</taxon>
        <taxon>Bacillati</taxon>
        <taxon>Saganbacteria</taxon>
    </lineage>
</organism>
<proteinExistence type="inferred from homology"/>
<evidence type="ECO:0000256" key="5">
    <source>
        <dbReference type="ARBA" id="ARBA00022692"/>
    </source>
</evidence>
<evidence type="ECO:0000256" key="1">
    <source>
        <dbReference type="ARBA" id="ARBA00004442"/>
    </source>
</evidence>
<keyword evidence="6" id="KW-0472">Membrane</keyword>
<name>A0A9D6YVT9_UNCSA</name>
<keyword evidence="5" id="KW-0812">Transmembrane</keyword>
<keyword evidence="7" id="KW-0998">Cell outer membrane</keyword>
<dbReference type="PANTHER" id="PTHR30026">
    <property type="entry name" value="OUTER MEMBRANE PROTEIN TOLC"/>
    <property type="match status" value="1"/>
</dbReference>
<sequence length="188" mass="20980">ELLSVAFENRPEWKQYLLNEQMAEENLRVAQTAYLPTVMLTGLTGNHVTEYPAYRSDVNSWAVTGSASWTLFDGLGIQKRIREAAANLSAQKAAEKQIRGGIELEVREAYLSLKSVKETIESVRKARESAEENYKVSNLRYRSGVGTNIEVIDAQVALTQAEINYNQALFDLEIAKAKIVKVAGKEVL</sequence>
<dbReference type="GO" id="GO:0015562">
    <property type="term" value="F:efflux transmembrane transporter activity"/>
    <property type="evidence" value="ECO:0007669"/>
    <property type="project" value="InterPro"/>
</dbReference>
<comment type="subcellular location">
    <subcellularLocation>
        <location evidence="1">Cell outer membrane</location>
    </subcellularLocation>
</comment>
<keyword evidence="3" id="KW-0813">Transport</keyword>
<evidence type="ECO:0000256" key="2">
    <source>
        <dbReference type="ARBA" id="ARBA00007613"/>
    </source>
</evidence>
<evidence type="ECO:0000256" key="7">
    <source>
        <dbReference type="ARBA" id="ARBA00023237"/>
    </source>
</evidence>
<gene>
    <name evidence="8" type="ORF">HZB08_01085</name>
</gene>
<dbReference type="InterPro" id="IPR051906">
    <property type="entry name" value="TolC-like"/>
</dbReference>
<keyword evidence="4" id="KW-1134">Transmembrane beta strand</keyword>
<evidence type="ECO:0000256" key="3">
    <source>
        <dbReference type="ARBA" id="ARBA00022448"/>
    </source>
</evidence>
<feature type="non-terminal residue" evidence="8">
    <location>
        <position position="1"/>
    </location>
</feature>
<dbReference type="EMBL" id="JACRKR010000054">
    <property type="protein sequence ID" value="MBI5078603.1"/>
    <property type="molecule type" value="Genomic_DNA"/>
</dbReference>
<evidence type="ECO:0000256" key="6">
    <source>
        <dbReference type="ARBA" id="ARBA00023136"/>
    </source>
</evidence>
<dbReference type="Proteomes" id="UP000808761">
    <property type="component" value="Unassembled WGS sequence"/>
</dbReference>